<reference evidence="1 2" key="1">
    <citation type="submission" date="2020-11" db="EMBL/GenBank/DDBJ databases">
        <title>Amino acid is mineralized and recycled by bacteria in oceanic microbiome.</title>
        <authorList>
            <person name="Zheng L.Y."/>
        </authorList>
    </citation>
    <scope>NUCLEOTIDE SEQUENCE [LARGE SCALE GENOMIC DNA]</scope>
    <source>
        <strain evidence="1 2">A32-1</strain>
    </source>
</reference>
<evidence type="ECO:0000313" key="2">
    <source>
        <dbReference type="Proteomes" id="UP000594480"/>
    </source>
</evidence>
<protein>
    <submittedName>
        <fullName evidence="1">Uncharacterized protein</fullName>
    </submittedName>
</protein>
<keyword evidence="2" id="KW-1185">Reference proteome</keyword>
<proteinExistence type="predicted"/>
<dbReference type="AlphaFoldDB" id="A0A7S8MUG2"/>
<dbReference type="Proteomes" id="UP000594480">
    <property type="component" value="Chromosome"/>
</dbReference>
<gene>
    <name evidence="1" type="ORF">IT882_08060</name>
</gene>
<dbReference type="EMBL" id="CP064760">
    <property type="protein sequence ID" value="QPE03369.1"/>
    <property type="molecule type" value="Genomic_DNA"/>
</dbReference>
<organism evidence="1 2">
    <name type="scientific">Microbacterium schleiferi</name>
    <dbReference type="NCBI Taxonomy" id="69362"/>
    <lineage>
        <taxon>Bacteria</taxon>
        <taxon>Bacillati</taxon>
        <taxon>Actinomycetota</taxon>
        <taxon>Actinomycetes</taxon>
        <taxon>Micrococcales</taxon>
        <taxon>Microbacteriaceae</taxon>
        <taxon>Microbacterium</taxon>
    </lineage>
</organism>
<evidence type="ECO:0000313" key="1">
    <source>
        <dbReference type="EMBL" id="QPE03369.1"/>
    </source>
</evidence>
<sequence length="60" mass="6666">MRGVRCPTKRPPVETQLEAAAIAARVAKGADAVYCHYCGWWHVVGYGSPLERPSKPRKRS</sequence>
<accession>A0A7S8MUG2</accession>
<dbReference type="RefSeq" id="WP_195691481.1">
    <property type="nucleotide sequence ID" value="NZ_CP064760.1"/>
</dbReference>
<name>A0A7S8MUG2_9MICO</name>
<dbReference type="KEGG" id="msf:IT882_08060"/>